<reference evidence="2" key="2">
    <citation type="submission" date="2020-09" db="EMBL/GenBank/DDBJ databases">
        <authorList>
            <person name="Sun Q."/>
            <person name="Zhou Y."/>
        </authorList>
    </citation>
    <scope>NUCLEOTIDE SEQUENCE</scope>
    <source>
        <strain evidence="2">CGMCC 1.12187</strain>
    </source>
</reference>
<dbReference type="InterPro" id="IPR005135">
    <property type="entry name" value="Endo/exonuclease/phosphatase"/>
</dbReference>
<name>A0A917GHG2_9MICC</name>
<dbReference type="CDD" id="cd09083">
    <property type="entry name" value="EEP-1"/>
    <property type="match status" value="1"/>
</dbReference>
<dbReference type="Gene3D" id="3.60.10.10">
    <property type="entry name" value="Endonuclease/exonuclease/phosphatase"/>
    <property type="match status" value="1"/>
</dbReference>
<evidence type="ECO:0000259" key="1">
    <source>
        <dbReference type="Pfam" id="PF03372"/>
    </source>
</evidence>
<organism evidence="2 3">
    <name type="scientific">Kocuria dechangensis</name>
    <dbReference type="NCBI Taxonomy" id="1176249"/>
    <lineage>
        <taxon>Bacteria</taxon>
        <taxon>Bacillati</taxon>
        <taxon>Actinomycetota</taxon>
        <taxon>Actinomycetes</taxon>
        <taxon>Micrococcales</taxon>
        <taxon>Micrococcaceae</taxon>
        <taxon>Kocuria</taxon>
    </lineage>
</organism>
<dbReference type="Pfam" id="PF03372">
    <property type="entry name" value="Exo_endo_phos"/>
    <property type="match status" value="1"/>
</dbReference>
<proteinExistence type="predicted"/>
<feature type="domain" description="Endonuclease/exonuclease/phosphatase" evidence="1">
    <location>
        <begin position="31"/>
        <end position="279"/>
    </location>
</feature>
<keyword evidence="3" id="KW-1185">Reference proteome</keyword>
<sequence>MTATPASAATRTWGGPAPLIGPAGGEKLHVMSFNIRFDKAGTRPGQPDYWPERAPLVEQLIRVEKPTVLGVQEAEYTQLPAVEAGLGANYRMLGFGRDGGSGGEYSAIFYDTHRLTALEWDQFWLSDTPDTAGSATWGNSVTRIVTWVRFTDAVSGVEFVAVNTHFDHESENARQRSASVLVELAGRFAGLPVVLTGDFNALAENSVAYSTLVGSGVFVDTWLTADQQLTPEWGTFPNYKAPAIGEKRIDWLLTTPGDVVVHEAAISTWTKDGRWPSDHTPVHALLSFA</sequence>
<reference evidence="2" key="1">
    <citation type="journal article" date="2014" name="Int. J. Syst. Evol. Microbiol.">
        <title>Complete genome sequence of Corynebacterium casei LMG S-19264T (=DSM 44701T), isolated from a smear-ripened cheese.</title>
        <authorList>
            <consortium name="US DOE Joint Genome Institute (JGI-PGF)"/>
            <person name="Walter F."/>
            <person name="Albersmeier A."/>
            <person name="Kalinowski J."/>
            <person name="Ruckert C."/>
        </authorList>
    </citation>
    <scope>NUCLEOTIDE SEQUENCE</scope>
    <source>
        <strain evidence="2">CGMCC 1.12187</strain>
    </source>
</reference>
<dbReference type="InterPro" id="IPR050410">
    <property type="entry name" value="CCR4/nocturin_mRNA_transcr"/>
</dbReference>
<keyword evidence="2" id="KW-0378">Hydrolase</keyword>
<dbReference type="InterPro" id="IPR036691">
    <property type="entry name" value="Endo/exonu/phosph_ase_sf"/>
</dbReference>
<dbReference type="PANTHER" id="PTHR12121:SF36">
    <property type="entry name" value="ENDONUCLEASE_EXONUCLEASE_PHOSPHATASE DOMAIN-CONTAINING PROTEIN"/>
    <property type="match status" value="1"/>
</dbReference>
<dbReference type="GO" id="GO:0000175">
    <property type="term" value="F:3'-5'-RNA exonuclease activity"/>
    <property type="evidence" value="ECO:0007669"/>
    <property type="project" value="TreeGrafter"/>
</dbReference>
<dbReference type="PANTHER" id="PTHR12121">
    <property type="entry name" value="CARBON CATABOLITE REPRESSOR PROTEIN 4"/>
    <property type="match status" value="1"/>
</dbReference>
<evidence type="ECO:0000313" key="3">
    <source>
        <dbReference type="Proteomes" id="UP000638848"/>
    </source>
</evidence>
<dbReference type="AlphaFoldDB" id="A0A917GHG2"/>
<accession>A0A917GHG2</accession>
<evidence type="ECO:0000313" key="2">
    <source>
        <dbReference type="EMBL" id="GGG45739.1"/>
    </source>
</evidence>
<gene>
    <name evidence="2" type="ORF">GCM10011374_05040</name>
</gene>
<dbReference type="SUPFAM" id="SSF56219">
    <property type="entry name" value="DNase I-like"/>
    <property type="match status" value="1"/>
</dbReference>
<protein>
    <submittedName>
        <fullName evidence="2">Metal-dependent hydrolase</fullName>
    </submittedName>
</protein>
<dbReference type="Proteomes" id="UP000638848">
    <property type="component" value="Unassembled WGS sequence"/>
</dbReference>
<dbReference type="EMBL" id="BMEQ01000002">
    <property type="protein sequence ID" value="GGG45739.1"/>
    <property type="molecule type" value="Genomic_DNA"/>
</dbReference>
<comment type="caution">
    <text evidence="2">The sequence shown here is derived from an EMBL/GenBank/DDBJ whole genome shotgun (WGS) entry which is preliminary data.</text>
</comment>